<feature type="domain" description="DJ-1/PfpI" evidence="3">
    <location>
        <begin position="245"/>
        <end position="427"/>
    </location>
</feature>
<dbReference type="PROSITE" id="PS51276">
    <property type="entry name" value="PEPTIDASE_C56_PFPI"/>
    <property type="match status" value="2"/>
</dbReference>
<dbReference type="InterPro" id="IPR006286">
    <property type="entry name" value="C56_PfpI-like"/>
</dbReference>
<proteinExistence type="inferred from homology"/>
<dbReference type="PROSITE" id="PS51273">
    <property type="entry name" value="GATASE_TYPE_1"/>
    <property type="match status" value="1"/>
</dbReference>
<dbReference type="OrthoDB" id="543156at2759"/>
<dbReference type="OMA" id="WIEPETM"/>
<dbReference type="Proteomes" id="UP000011087">
    <property type="component" value="Unassembled WGS sequence"/>
</dbReference>
<evidence type="ECO:0000313" key="6">
    <source>
        <dbReference type="Proteomes" id="UP000011087"/>
    </source>
</evidence>
<keyword evidence="2" id="KW-0732">Signal</keyword>
<dbReference type="PaxDb" id="55529-EKX50110"/>
<dbReference type="eggNOG" id="KOG2764">
    <property type="taxonomic scope" value="Eukaryota"/>
</dbReference>
<dbReference type="HOGENOM" id="CLU_000445_44_3_1"/>
<reference evidence="5" key="3">
    <citation type="submission" date="2016-03" db="UniProtKB">
        <authorList>
            <consortium name="EnsemblProtists"/>
        </authorList>
    </citation>
    <scope>IDENTIFICATION</scope>
</reference>
<feature type="domain" description="DJ-1/PfpI" evidence="3">
    <location>
        <begin position="51"/>
        <end position="233"/>
    </location>
</feature>
<dbReference type="GeneID" id="17306965"/>
<comment type="similarity">
    <text evidence="1">Belongs to the peptidase C56 family.</text>
</comment>
<feature type="signal peptide" evidence="2">
    <location>
        <begin position="1"/>
        <end position="17"/>
    </location>
</feature>
<keyword evidence="6" id="KW-1185">Reference proteome</keyword>
<dbReference type="NCBIfam" id="TIGR01382">
    <property type="entry name" value="PfpI"/>
    <property type="match status" value="2"/>
</dbReference>
<organism evidence="4">
    <name type="scientific">Guillardia theta (strain CCMP2712)</name>
    <name type="common">Cryptophyte</name>
    <dbReference type="NCBI Taxonomy" id="905079"/>
    <lineage>
        <taxon>Eukaryota</taxon>
        <taxon>Cryptophyceae</taxon>
        <taxon>Pyrenomonadales</taxon>
        <taxon>Geminigeraceae</taxon>
        <taxon>Guillardia</taxon>
    </lineage>
</organism>
<reference evidence="6" key="2">
    <citation type="submission" date="2012-11" db="EMBL/GenBank/DDBJ databases">
        <authorList>
            <person name="Kuo A."/>
            <person name="Curtis B.A."/>
            <person name="Tanifuji G."/>
            <person name="Burki F."/>
            <person name="Gruber A."/>
            <person name="Irimia M."/>
            <person name="Maruyama S."/>
            <person name="Arias M.C."/>
            <person name="Ball S.G."/>
            <person name="Gile G.H."/>
            <person name="Hirakawa Y."/>
            <person name="Hopkins J.F."/>
            <person name="Rensing S.A."/>
            <person name="Schmutz J."/>
            <person name="Symeonidi A."/>
            <person name="Elias M."/>
            <person name="Eveleigh R.J."/>
            <person name="Herman E.K."/>
            <person name="Klute M.J."/>
            <person name="Nakayama T."/>
            <person name="Obornik M."/>
            <person name="Reyes-Prieto A."/>
            <person name="Armbrust E.V."/>
            <person name="Aves S.J."/>
            <person name="Beiko R.G."/>
            <person name="Coutinho P."/>
            <person name="Dacks J.B."/>
            <person name="Durnford D.G."/>
            <person name="Fast N.M."/>
            <person name="Green B.R."/>
            <person name="Grisdale C."/>
            <person name="Hempe F."/>
            <person name="Henrissat B."/>
            <person name="Hoppner M.P."/>
            <person name="Ishida K.-I."/>
            <person name="Kim E."/>
            <person name="Koreny L."/>
            <person name="Kroth P.G."/>
            <person name="Liu Y."/>
            <person name="Malik S.-B."/>
            <person name="Maier U.G."/>
            <person name="McRose D."/>
            <person name="Mock T."/>
            <person name="Neilson J.A."/>
            <person name="Onodera N.T."/>
            <person name="Poole A.M."/>
            <person name="Pritham E.J."/>
            <person name="Richards T.A."/>
            <person name="Rocap G."/>
            <person name="Roy S.W."/>
            <person name="Sarai C."/>
            <person name="Schaack S."/>
            <person name="Shirato S."/>
            <person name="Slamovits C.H."/>
            <person name="Spencer D.F."/>
            <person name="Suzuki S."/>
            <person name="Worden A.Z."/>
            <person name="Zauner S."/>
            <person name="Barry K."/>
            <person name="Bell C."/>
            <person name="Bharti A.K."/>
            <person name="Crow J.A."/>
            <person name="Grimwood J."/>
            <person name="Kramer R."/>
            <person name="Lindquist E."/>
            <person name="Lucas S."/>
            <person name="Salamov A."/>
            <person name="McFadden G.I."/>
            <person name="Lane C.E."/>
            <person name="Keeling P.J."/>
            <person name="Gray M.W."/>
            <person name="Grigoriev I.V."/>
            <person name="Archibald J.M."/>
        </authorList>
    </citation>
    <scope>NUCLEOTIDE SEQUENCE</scope>
    <source>
        <strain evidence="6">CCMP2712</strain>
    </source>
</reference>
<protein>
    <recommendedName>
        <fullName evidence="3">DJ-1/PfpI domain-containing protein</fullName>
    </recommendedName>
</protein>
<dbReference type="InterPro" id="IPR029062">
    <property type="entry name" value="Class_I_gatase-like"/>
</dbReference>
<evidence type="ECO:0000256" key="1">
    <source>
        <dbReference type="ARBA" id="ARBA00008542"/>
    </source>
</evidence>
<accession>L1JPI5</accession>
<name>L1JPI5_GUITC</name>
<dbReference type="SUPFAM" id="SSF52317">
    <property type="entry name" value="Class I glutamine amidotransferase-like"/>
    <property type="match status" value="2"/>
</dbReference>
<sequence>MLLALLAAVLSTVLASAEGFHASPGLLRSNSRPYRHLSTNTLRMSGGAPDKKLLFLCGDYMEDYEVMVPFQALKSYGIECDTVCPGKKAGDSCRTAIHDFEGDQTYSEKRGHNFVLNSDFDGVSHDKYDGLVIPGGRAPEYLALNEKVISLVKDFASSKKLIASICHGQQILTAADVIKGKKCTAYPAVGPQCKAAGADFVEANPIDLAVTDGNLVTAAAWPGHPKFVSQIVSQLKLTVSGASGKKILVLCGDYMEDYEVMVPFQALLSYGFTVHAVCPGKKSGDVCRTAVHDFEGDQTYSEKPGHNFALNADFEQVKAEEYDGLVIPGGRAPEYLALDDKVIKLVQDFASSKKPIASICHGQQILAAAGVLSGKKCTAYPAVGPACKLAGAQWVDANPIDLAVTDGHLVTAAAWPGHPEFIKEFVKVMGVTVA</sequence>
<dbReference type="RefSeq" id="XP_005837090.1">
    <property type="nucleotide sequence ID" value="XM_005837033.1"/>
</dbReference>
<dbReference type="Pfam" id="PF01965">
    <property type="entry name" value="DJ-1_PfpI"/>
    <property type="match status" value="2"/>
</dbReference>
<evidence type="ECO:0000259" key="3">
    <source>
        <dbReference type="Pfam" id="PF01965"/>
    </source>
</evidence>
<evidence type="ECO:0000256" key="2">
    <source>
        <dbReference type="SAM" id="SignalP"/>
    </source>
</evidence>
<dbReference type="STRING" id="905079.L1JPI5"/>
<feature type="chain" id="PRO_5008771593" description="DJ-1/PfpI domain-containing protein" evidence="2">
    <location>
        <begin position="18"/>
        <end position="434"/>
    </location>
</feature>
<gene>
    <name evidence="4" type="ORF">GUITHDRAFT_85381</name>
</gene>
<dbReference type="PANTHER" id="PTHR42733">
    <property type="entry name" value="DJ-1 PROTEIN"/>
    <property type="match status" value="1"/>
</dbReference>
<dbReference type="EMBL" id="JH992979">
    <property type="protein sequence ID" value="EKX50110.1"/>
    <property type="molecule type" value="Genomic_DNA"/>
</dbReference>
<evidence type="ECO:0000313" key="4">
    <source>
        <dbReference type="EMBL" id="EKX50110.1"/>
    </source>
</evidence>
<dbReference type="InterPro" id="IPR002818">
    <property type="entry name" value="DJ-1/PfpI"/>
</dbReference>
<evidence type="ECO:0000313" key="5">
    <source>
        <dbReference type="EnsemblProtists" id="EKX50110"/>
    </source>
</evidence>
<dbReference type="Gene3D" id="3.40.50.880">
    <property type="match status" value="2"/>
</dbReference>
<dbReference type="KEGG" id="gtt:GUITHDRAFT_85381"/>
<dbReference type="PANTHER" id="PTHR42733:SF2">
    <property type="entry name" value="DJ-1_THIJ_PFPI FAMILY PROTEIN"/>
    <property type="match status" value="1"/>
</dbReference>
<dbReference type="EnsemblProtists" id="EKX50110">
    <property type="protein sequence ID" value="EKX50110"/>
    <property type="gene ID" value="GUITHDRAFT_85381"/>
</dbReference>
<dbReference type="AlphaFoldDB" id="L1JPI5"/>
<dbReference type="CDD" id="cd03169">
    <property type="entry name" value="GATase1_PfpI_1"/>
    <property type="match status" value="2"/>
</dbReference>
<reference evidence="4 6" key="1">
    <citation type="journal article" date="2012" name="Nature">
        <title>Algal genomes reveal evolutionary mosaicism and the fate of nucleomorphs.</title>
        <authorList>
            <consortium name="DOE Joint Genome Institute"/>
            <person name="Curtis B.A."/>
            <person name="Tanifuji G."/>
            <person name="Burki F."/>
            <person name="Gruber A."/>
            <person name="Irimia M."/>
            <person name="Maruyama S."/>
            <person name="Arias M.C."/>
            <person name="Ball S.G."/>
            <person name="Gile G.H."/>
            <person name="Hirakawa Y."/>
            <person name="Hopkins J.F."/>
            <person name="Kuo A."/>
            <person name="Rensing S.A."/>
            <person name="Schmutz J."/>
            <person name="Symeonidi A."/>
            <person name="Elias M."/>
            <person name="Eveleigh R.J."/>
            <person name="Herman E.K."/>
            <person name="Klute M.J."/>
            <person name="Nakayama T."/>
            <person name="Obornik M."/>
            <person name="Reyes-Prieto A."/>
            <person name="Armbrust E.V."/>
            <person name="Aves S.J."/>
            <person name="Beiko R.G."/>
            <person name="Coutinho P."/>
            <person name="Dacks J.B."/>
            <person name="Durnford D.G."/>
            <person name="Fast N.M."/>
            <person name="Green B.R."/>
            <person name="Grisdale C.J."/>
            <person name="Hempel F."/>
            <person name="Henrissat B."/>
            <person name="Hoppner M.P."/>
            <person name="Ishida K."/>
            <person name="Kim E."/>
            <person name="Koreny L."/>
            <person name="Kroth P.G."/>
            <person name="Liu Y."/>
            <person name="Malik S.B."/>
            <person name="Maier U.G."/>
            <person name="McRose D."/>
            <person name="Mock T."/>
            <person name="Neilson J.A."/>
            <person name="Onodera N.T."/>
            <person name="Poole A.M."/>
            <person name="Pritham E.J."/>
            <person name="Richards T.A."/>
            <person name="Rocap G."/>
            <person name="Roy S.W."/>
            <person name="Sarai C."/>
            <person name="Schaack S."/>
            <person name="Shirato S."/>
            <person name="Slamovits C.H."/>
            <person name="Spencer D.F."/>
            <person name="Suzuki S."/>
            <person name="Worden A.Z."/>
            <person name="Zauner S."/>
            <person name="Barry K."/>
            <person name="Bell C."/>
            <person name="Bharti A.K."/>
            <person name="Crow J.A."/>
            <person name="Grimwood J."/>
            <person name="Kramer R."/>
            <person name="Lindquist E."/>
            <person name="Lucas S."/>
            <person name="Salamov A."/>
            <person name="McFadden G.I."/>
            <person name="Lane C.E."/>
            <person name="Keeling P.J."/>
            <person name="Gray M.W."/>
            <person name="Grigoriev I.V."/>
            <person name="Archibald J.M."/>
        </authorList>
    </citation>
    <scope>NUCLEOTIDE SEQUENCE</scope>
    <source>
        <strain evidence="4 6">CCMP2712</strain>
    </source>
</reference>